<organism evidence="8 9">
    <name type="scientific">Hyalomma marginatum</name>
    <dbReference type="NCBI Taxonomy" id="34627"/>
    <lineage>
        <taxon>Eukaryota</taxon>
        <taxon>Metazoa</taxon>
        <taxon>Ecdysozoa</taxon>
        <taxon>Arthropoda</taxon>
        <taxon>Chelicerata</taxon>
        <taxon>Arachnida</taxon>
        <taxon>Acari</taxon>
        <taxon>Parasitiformes</taxon>
        <taxon>Ixodida</taxon>
        <taxon>Ixodoidea</taxon>
        <taxon>Ixodidae</taxon>
        <taxon>Hyalomminae</taxon>
        <taxon>Hyalomma</taxon>
    </lineage>
</organism>
<comment type="function">
    <text evidence="1">Needed for flagellar regrowth and assembly.</text>
</comment>
<keyword evidence="5" id="KW-0653">Protein transport</keyword>
<dbReference type="InterPro" id="IPR018035">
    <property type="entry name" value="Flagellar_FliH/T3SS_HrpE"/>
</dbReference>
<dbReference type="GO" id="GO:0015031">
    <property type="term" value="P:protein transport"/>
    <property type="evidence" value="ECO:0007669"/>
    <property type="project" value="UniProtKB-KW"/>
</dbReference>
<dbReference type="InterPro" id="IPR051472">
    <property type="entry name" value="T3SS_Stator/FliH"/>
</dbReference>
<sequence length="231" mass="26264">MKIEQYPILDLSKLELVETEAIQKPQKAEIKVTETKAETAALDVAVIKREAFLSGKNEAMKEVESQKAVYDQNLLSIIDSLKEKFNELSSELQNRQELLINDSIELCMAIAKKIIEKSVENTGLDLIKSFLADQLPKLYSENLITIKVAPEYVEDIRQYIEEVVHRKNHAMEVDIVFDEAISPGDCAIEVDGSKISRDWSKLLIQLDRLLSNYYAKNLDSESYVTHSISNN</sequence>
<dbReference type="PANTHER" id="PTHR34982">
    <property type="entry name" value="YOP PROTEINS TRANSLOCATION PROTEIN L"/>
    <property type="match status" value="1"/>
</dbReference>
<dbReference type="EMBL" id="CAJVAF010000308">
    <property type="protein sequence ID" value="CAG7594923.1"/>
    <property type="molecule type" value="Genomic_DNA"/>
</dbReference>
<name>A0A8S4C4Y2_9ACAR</name>
<dbReference type="Pfam" id="PF02108">
    <property type="entry name" value="FliH"/>
    <property type="match status" value="1"/>
</dbReference>
<keyword evidence="9" id="KW-1185">Reference proteome</keyword>
<keyword evidence="8" id="KW-0966">Cell projection</keyword>
<evidence type="ECO:0000313" key="8">
    <source>
        <dbReference type="EMBL" id="CAG7594923.1"/>
    </source>
</evidence>
<keyword evidence="6" id="KW-1006">Bacterial flagellum protein export</keyword>
<evidence type="ECO:0000313" key="9">
    <source>
        <dbReference type="Proteomes" id="UP000837675"/>
    </source>
</evidence>
<evidence type="ECO:0000259" key="7">
    <source>
        <dbReference type="Pfam" id="PF02108"/>
    </source>
</evidence>
<evidence type="ECO:0000256" key="1">
    <source>
        <dbReference type="ARBA" id="ARBA00003041"/>
    </source>
</evidence>
<protein>
    <submittedName>
        <fullName evidence="8">Flagellar assembly protein FliH</fullName>
    </submittedName>
</protein>
<evidence type="ECO:0000256" key="3">
    <source>
        <dbReference type="ARBA" id="ARBA00022448"/>
    </source>
</evidence>
<proteinExistence type="inferred from homology"/>
<keyword evidence="4" id="KW-1005">Bacterial flagellum biogenesis</keyword>
<comment type="caution">
    <text evidence="8">The sequence shown here is derived from an EMBL/GenBank/DDBJ whole genome shotgun (WGS) entry which is preliminary data.</text>
</comment>
<evidence type="ECO:0000256" key="5">
    <source>
        <dbReference type="ARBA" id="ARBA00022927"/>
    </source>
</evidence>
<dbReference type="AlphaFoldDB" id="A0A8S4C4Y2"/>
<keyword evidence="8" id="KW-0969">Cilium</keyword>
<gene>
    <name evidence="8" type="ORF">MHYMCMPASI_00807</name>
</gene>
<feature type="domain" description="Flagellar assembly protein FliH/Type III secretion system HrpE" evidence="7">
    <location>
        <begin position="78"/>
        <end position="195"/>
    </location>
</feature>
<accession>A0A8S4C4Y2</accession>
<evidence type="ECO:0000256" key="2">
    <source>
        <dbReference type="ARBA" id="ARBA00006602"/>
    </source>
</evidence>
<dbReference type="GO" id="GO:0005829">
    <property type="term" value="C:cytosol"/>
    <property type="evidence" value="ECO:0007669"/>
    <property type="project" value="TreeGrafter"/>
</dbReference>
<dbReference type="PANTHER" id="PTHR34982:SF1">
    <property type="entry name" value="FLAGELLAR ASSEMBLY PROTEIN FLIH"/>
    <property type="match status" value="1"/>
</dbReference>
<dbReference type="Proteomes" id="UP000837675">
    <property type="component" value="Unassembled WGS sequence"/>
</dbReference>
<keyword evidence="3" id="KW-0813">Transport</keyword>
<evidence type="ECO:0000256" key="6">
    <source>
        <dbReference type="ARBA" id="ARBA00023225"/>
    </source>
</evidence>
<evidence type="ECO:0000256" key="4">
    <source>
        <dbReference type="ARBA" id="ARBA00022795"/>
    </source>
</evidence>
<keyword evidence="8" id="KW-0282">Flagellum</keyword>
<reference evidence="8" key="1">
    <citation type="submission" date="2021-06" db="EMBL/GenBank/DDBJ databases">
        <authorList>
            <person name="Nardi T."/>
            <person name="Nardi T."/>
        </authorList>
    </citation>
    <scope>NUCLEOTIDE SEQUENCE</scope>
</reference>
<comment type="similarity">
    <text evidence="2">Belongs to the FliH family.</text>
</comment>